<sequence length="111" mass="12041">MVALLSDPTVVEEAADGVFNAAEQWALLWAKPPRSDRSATWSVEDMLLLDEVAGLIERPEGFGHVVVDEAQDLWPMPCRAIARRSAFGSITVLGDPAQARRPGRRGAARSS</sequence>
<comment type="caution">
    <text evidence="1">The sequence shown here is derived from an EMBL/GenBank/DDBJ whole genome shotgun (WGS) entry which is preliminary data.</text>
</comment>
<organism evidence="1 2">
    <name type="scientific">Streptomyces arboris</name>
    <dbReference type="NCBI Taxonomy" id="2600619"/>
    <lineage>
        <taxon>Bacteria</taxon>
        <taxon>Bacillati</taxon>
        <taxon>Actinomycetota</taxon>
        <taxon>Actinomycetes</taxon>
        <taxon>Kitasatosporales</taxon>
        <taxon>Streptomycetaceae</taxon>
        <taxon>Streptomyces</taxon>
    </lineage>
</organism>
<protein>
    <submittedName>
        <fullName evidence="1">Uncharacterized protein</fullName>
    </submittedName>
</protein>
<evidence type="ECO:0000313" key="2">
    <source>
        <dbReference type="Proteomes" id="UP000326907"/>
    </source>
</evidence>
<dbReference type="Proteomes" id="UP000326907">
    <property type="component" value="Unassembled WGS sequence"/>
</dbReference>
<reference evidence="1 2" key="1">
    <citation type="submission" date="2019-09" db="EMBL/GenBank/DDBJ databases">
        <authorList>
            <person name="Liu P."/>
        </authorList>
    </citation>
    <scope>NUCLEOTIDE SEQUENCE [LARGE SCALE GENOMIC DNA]</scope>
    <source>
        <strain evidence="1 2">TRM68085</strain>
    </source>
</reference>
<dbReference type="AlphaFoldDB" id="A0A5N5ESS7"/>
<dbReference type="SUPFAM" id="SSF52540">
    <property type="entry name" value="P-loop containing nucleoside triphosphate hydrolases"/>
    <property type="match status" value="1"/>
</dbReference>
<dbReference type="InterPro" id="IPR027417">
    <property type="entry name" value="P-loop_NTPase"/>
</dbReference>
<name>A0A5N5ESS7_9ACTN</name>
<gene>
    <name evidence="1" type="ORF">F5983_02685</name>
</gene>
<dbReference type="EMBL" id="VYUA01000002">
    <property type="protein sequence ID" value="KAB2593935.1"/>
    <property type="molecule type" value="Genomic_DNA"/>
</dbReference>
<accession>A0A5N5ESS7</accession>
<evidence type="ECO:0000313" key="1">
    <source>
        <dbReference type="EMBL" id="KAB2593935.1"/>
    </source>
</evidence>
<proteinExistence type="predicted"/>
<keyword evidence="2" id="KW-1185">Reference proteome</keyword>
<dbReference type="RefSeq" id="WP_151508838.1">
    <property type="nucleotide sequence ID" value="NZ_JBMVCA010000015.1"/>
</dbReference>